<dbReference type="AlphaFoldDB" id="C7DGR6"/>
<dbReference type="Pfam" id="PF10102">
    <property type="entry name" value="DUF2341"/>
    <property type="match status" value="1"/>
</dbReference>
<keyword evidence="1" id="KW-0472">Membrane</keyword>
<dbReference type="Proteomes" id="UP000332487">
    <property type="component" value="Unassembled WGS sequence"/>
</dbReference>
<evidence type="ECO:0000256" key="1">
    <source>
        <dbReference type="SAM" id="Phobius"/>
    </source>
</evidence>
<reference evidence="3 4" key="2">
    <citation type="journal article" date="2010" name="Proc. Natl. Acad. Sci. U.S.A.">
        <title>Enigmatic, ultrasmall, uncultivated Archaea.</title>
        <authorList>
            <person name="Baker B.J."/>
            <person name="Comolli L.R."/>
            <person name="Dick G.J."/>
            <person name="Hauser L.J."/>
            <person name="Hyatt D."/>
            <person name="Dill B.D."/>
            <person name="Land M.L."/>
            <person name="Verberkmoes N.C."/>
            <person name="Hettich R.L."/>
            <person name="Banfield J.F."/>
        </authorList>
    </citation>
    <scope>NUCLEOTIDE SEQUENCE [LARGE SCALE GENOMIC DNA]</scope>
    <source>
        <strain evidence="3">ARMAN-2</strain>
    </source>
</reference>
<protein>
    <recommendedName>
        <fullName evidence="2">DUF2341 domain-containing protein</fullName>
    </recommendedName>
</protein>
<proteinExistence type="predicted"/>
<keyword evidence="1" id="KW-1133">Transmembrane helix</keyword>
<keyword evidence="4" id="KW-1185">Reference proteome</keyword>
<sequence>MKRGQSAVEFLTVYGYVLLILALVISVLIIYISLPKSILPLQCVAYNSFSCVDAVYGIDNINGASSLLVFTGKMTVPGVVNITSFSSTMSSNPSIYGYCEPSLVTEGENFYCVAGYTFMPRITSNYYATFRIVGNYCTPVANNPFFLDCPGSSNYSWTGNMRITATNVSIKATAYVPLTITNRQDEATPVNFQQNVSFPASKYAAYEDPNLGNIRFYYKGIELYSWCQTNCNSSASGNATFWIKLPVAIPKGSSITVGMYFMPQVVGYTGYHAGEAANYSIEYGLYDNGASVFNFYSNFNGTRINASKWLVYNGKGSSASADDRVIFYNLDNTNTAFCNSTVIRSIYDFGPNSTLETYVSSTLFNIESDSLALLDEGTENGYSLELTGNGASGTMNLVYTDYHSPLYQAGGTLQSVGSGPVVGVWGISWPKTGDIQTYWPGGTLSSTDTTYSPGKLTPALGIMYCGNGDMWSNWVLVRDYPPNGIMPQVAFGTVTAF</sequence>
<organism evidence="3 4">
    <name type="scientific">Candidatus Micrarchaeum acidiphilum ARMAN-2</name>
    <dbReference type="NCBI Taxonomy" id="425595"/>
    <lineage>
        <taxon>Archaea</taxon>
        <taxon>Candidatus Micrarchaeota</taxon>
        <taxon>Candidatus Micrarchaeia</taxon>
        <taxon>Candidatus Micrarchaeales</taxon>
        <taxon>Candidatus Micrarchaeaceae</taxon>
        <taxon>Candidatus Micrarchaeum</taxon>
    </lineage>
</organism>
<accession>C7DGR6</accession>
<dbReference type="InterPro" id="IPR018765">
    <property type="entry name" value="DUF2341"/>
</dbReference>
<dbReference type="EMBL" id="GG697239">
    <property type="protein sequence ID" value="EET90237.1"/>
    <property type="molecule type" value="Genomic_DNA"/>
</dbReference>
<name>C7DGR6_MICA2</name>
<evidence type="ECO:0000313" key="4">
    <source>
        <dbReference type="Proteomes" id="UP000332487"/>
    </source>
</evidence>
<evidence type="ECO:0000313" key="3">
    <source>
        <dbReference type="EMBL" id="EET90237.1"/>
    </source>
</evidence>
<keyword evidence="1" id="KW-0812">Transmembrane</keyword>
<evidence type="ECO:0000259" key="2">
    <source>
        <dbReference type="Pfam" id="PF10102"/>
    </source>
</evidence>
<gene>
    <name evidence="3" type="ORF">UNLARM2_0266</name>
</gene>
<feature type="domain" description="DUF2341" evidence="2">
    <location>
        <begin position="212"/>
        <end position="309"/>
    </location>
</feature>
<feature type="transmembrane region" description="Helical" evidence="1">
    <location>
        <begin position="12"/>
        <end position="34"/>
    </location>
</feature>
<reference evidence="3 4" key="1">
    <citation type="journal article" date="2009" name="Genome Biol.">
        <title>Community-wide analysis of microbial genome sequence signatures.</title>
        <authorList>
            <person name="Dick G.J."/>
            <person name="Andersson A.F."/>
            <person name="Baker B.J."/>
            <person name="Simmons S.L."/>
            <person name="Thomas B.C."/>
            <person name="Yelton A.P."/>
            <person name="Banfield J.F."/>
        </authorList>
    </citation>
    <scope>NUCLEOTIDE SEQUENCE [LARGE SCALE GENOMIC DNA]</scope>
    <source>
        <strain evidence="3">ARMAN-2</strain>
    </source>
</reference>